<dbReference type="SUPFAM" id="SSF53300">
    <property type="entry name" value="vWA-like"/>
    <property type="match status" value="4"/>
</dbReference>
<evidence type="ECO:0000256" key="18">
    <source>
        <dbReference type="ARBA" id="ARBA00049648"/>
    </source>
</evidence>
<evidence type="ECO:0000256" key="3">
    <source>
        <dbReference type="ARBA" id="ARBA00009331"/>
    </source>
</evidence>
<evidence type="ECO:0007829" key="28">
    <source>
        <dbReference type="PeptideAtlas" id="A0A498NK49"/>
    </source>
</evidence>
<keyword evidence="5" id="KW-0272">Extracellular matrix</keyword>
<dbReference type="FunFam" id="2.60.40.10:FF:000121">
    <property type="entry name" value="Collagen type XII alpha 1 chain"/>
    <property type="match status" value="12"/>
</dbReference>
<dbReference type="EMBL" id="QBIY01011400">
    <property type="protein sequence ID" value="RXN32238.1"/>
    <property type="molecule type" value="Genomic_DNA"/>
</dbReference>
<feature type="domain" description="Fibronectin type-III" evidence="25">
    <location>
        <begin position="1700"/>
        <end position="1791"/>
    </location>
</feature>
<dbReference type="InterPro" id="IPR019131">
    <property type="entry name" value="Cortactin-binding_p2_N"/>
</dbReference>
<feature type="compositionally biased region" description="Low complexity" evidence="23">
    <location>
        <begin position="4388"/>
        <end position="4402"/>
    </location>
</feature>
<dbReference type="PANTHER" id="PTHR46708">
    <property type="entry name" value="TENASCIN"/>
    <property type="match status" value="1"/>
</dbReference>
<dbReference type="FunFam" id="2.60.40.10:FF:000480">
    <property type="entry name" value="Collagen, type XII, alpha 1"/>
    <property type="match status" value="1"/>
</dbReference>
<dbReference type="Gene3D" id="3.40.50.410">
    <property type="entry name" value="von Willebrand factor, type A domain"/>
    <property type="match status" value="4"/>
</dbReference>
<name>A0A498NK49_LABRO</name>
<dbReference type="SUPFAM" id="SSF49265">
    <property type="entry name" value="Fibronectin type III"/>
    <property type="match status" value="15"/>
</dbReference>
<feature type="region of interest" description="Disordered" evidence="23">
    <location>
        <begin position="3385"/>
        <end position="3406"/>
    </location>
</feature>
<dbReference type="InterPro" id="IPR036539">
    <property type="entry name" value="Cyt_c_oxidase_su7a_sf"/>
</dbReference>
<feature type="domain" description="Fibronectin type-III" evidence="25">
    <location>
        <begin position="3219"/>
        <end position="3308"/>
    </location>
</feature>
<dbReference type="GO" id="GO:0006123">
    <property type="term" value="P:mitochondrial electron transport, cytochrome c to oxygen"/>
    <property type="evidence" value="ECO:0007669"/>
    <property type="project" value="InterPro"/>
</dbReference>
<dbReference type="PRINTS" id="PR00453">
    <property type="entry name" value="VWFADOMAIN"/>
</dbReference>
<dbReference type="Proteomes" id="UP000290572">
    <property type="component" value="Unassembled WGS sequence"/>
</dbReference>
<sequence length="4626" mass="509175">MGIWMVKMRSRTSDMEGPENRPLKPLAKIHNIEKEGSKQELMKKKTKAREEKESSGEKSVSGTLKKPQKPCEMQQRRAGLMELSKEELIHLLGVMEGEVQAREDIIHMLQSERTRPEVLEAHYGSALPVKPLQALQRDSLMTSSDLIRDDVYEIPMIELDRLEEKHRETYRRMLEQLLLAEKCHRRTVTELDNEKRKHVDFMNKSDDFTNLLEQERERLKRLLEQEKAYQARKDKDHSKRLEKVREELVKLKSFALMLVDERQLHIEQIDQQRQKVQDLSKKLHEREQQLELINSKAKEDSQRIQRLELDLEHKTSKFSQEHEEMTAKLAKQESESRQLRLKLASMSRRIEELEEANRTLQKSEEDLQDLRDKISRGECGNSSLMAELENLRKRVLEMEGKDEEITKTEAQCKELKRRLQDEENHSRELKLEVEKLQKRMVDLEKLEGAFNVSKSECAQLHNNLEKERTLTKSLACELEMVKNHIKELESSESRLEKAEMGLKDDLTKLKSFTVILMDERKNMAERIKQEEQKSEEINKLFKAEQCKVMEVTEKLIEESKKLLKLKSEMEMKVSALSREKDDLKSKLASEEEKHKDLSIKLCQMQSKMDEQEEAEWESSRNRANVDKVGYPDEDNKVKELTMEIERLRNRLKQLEVVEGDLLKTEDEYDMLEKKFRTEQDKANALSQLLEEMKTQITKNKAIEKGELVSQEAELRLRCKMEEAKTRDLQADVQALKEKIHELMNKEDQLSQLQVDYTVLQQRFIEEEDKKKNMSQEVLKLTKELEATKRYSRALRPSMNGRRIVDVPLASTAVQTDADMNEHIEDETPAVFIQKSVLEENHIMSNLRQKGLKKPTVLDRYPPAAADLGTRKSWNPWMKKKEAITITQEVPSTQEVNGVDQRSTTSRLSPELTMSQKPGRPLHIKVTPDHQSSTATLEITSPRAEDFFSSTTIIPTLGLQKPRITIVPTSMLPKSKTNEGPAERTKSPVTITAISRAKSPEKAKGCYSEHPASPLSIITVSATPVSQASISPEPHEMTMGRAVFKLTPEKQTVPTPIRKYNSNIITTEDNKIHIHLGSPGFKKPQEDRSGTVTVWPNGVSSDSKEMSTGTVLRSPRQTSANIGNMIHGKMTSSITITPITSAPSRSTQSVEANGMPVHLKGGVGDAVLYRATMGLTVLECSPSAIADLVFLVDGSWSVGRENFKFIRSFIAAMAGAFDLGEDKTRVGVVQYSTDTRTEFNLNQYYKRPELLRAINSLPYKGGNTMTGEALDYLLKNMFTEATGARKGFPRVAVVITDGKSQDPVEGYAKRLKNAGVEIFTLGMWSFNTAVVHSLDFFCILTGIKEADEEELKQMSSTPYRTHVYTVPNFDMIKAVEKSLITQVCTSVDDQLNSLASGEEVVEPASNLHVTEVASKSMRVTWDASIGEVTGYKVQMVPMLAGSKRQELYVGPTQTSVNVRDLSPDTEYEISLFALKGLTPSEPIMGMEKTQPLKLSLECSLGVDVQADVVLLVDGSYSIGLANFAKVRAFLEVLVNTFDIGADKVQISLVQYSRDPHTEFYLNTHHDLSAVVKAVRTFPYRGGSTNTGKAMTYVRERIFVPTRGARANVPRVMILITDGKSSDAFKDPAAKLKSTDVEIFAVGVKDAVRSELEAIANPPAETHVYTVEDFDAFQRISNELTQSICLRIEQELLNIKRRSLVAPKSLTFSEVTSRSFRATWSIDAVDVQSYLLQYRPDTDSDVGYISVSVPGDTTTLVLHHLTPVTKYEVKVYAQYQKGESFPVSDYETTLEEQGSVNNLRVSEETTSSFRVSWGAAPGPVVRYRLTYVPVQGDSGLLETATDGPETTIILQQLYPVTTYRVSVAAEYPSGVGPQMRIDGTTKEERGSPRDLRVSDETVSSMQLSWAAAPGRVSQYRVFYQPTEGGEMKEVTVKGDTTATLLKNLQPGTEYQLAVRARYASGLGEPLQGTGTTLEELGSPRDLITSDVTDTSFMASWTAAPGRVRQYRVRWRSLFSEESGEKMVPGDVTSALLENLTPETRYQVSVFASYDRGNGEALVGEETTDASVSAKALLVFDETERTMRVTWKAAPGPVVSYRLTYVPEAGGKEMTMKIPANVTSTMLRKLQPLTTYNIKVHPIYKRGEGKARQGVGTTLSPYKAPRNLQTSEPTKTSFRVTWDPAPGDVRGYKVTFHPSGNDIDLGEYLVGPYDNTVVLEELRAGTKYSVAVFGMFDGGQSMPLAGEEKTTLSDAPESPPVDIFGLAQYSGDPKTEWHLNAHATRESLQNAVTNLPYKGGNTMTGMALNYILQNNFKPNVGMRPDSRKIGVLITDGKSQDEIIVNSQRLRDSGIELYAIGVKNADENELRAIASDPDEIHMYNVNDFSFLVDIVDDLTVNLCNSVKGPGGGPGTPTDLVTSEVTHYSFRATWMPPDEPVEKFRIEYVPAAGGNTEVMFVDGEENTVVLVNLNPMTEYIVRVYGVIGEESSEPLKGTETTLPLPGVTSMTVYDEAVTSMRVRWELVSGASGYLLHYNSINASVPSGKMEMRVAADVNDVQLLQLLPNTAYSISLFALHGEASSEPLIDRGVTLPLPPAGELRITEVTHSSMRLTWDAAPGNVRKYIITYKREDGDLKEVEVNGDITTLVLTSLRSQTEYDVAVTPVYDEGPGNPMLGSAVTDVVPAPKNLRFSEVGQTSFRATWEHGAPDVELYRVGWTKQGENKFKYEILSREETSHVLPDLDPDTMYDVTITAIYPDESESEDLMGSQRTLPSGPPQNLQVFNATTTTLTVKWDHAPGPVQNYKVTYQPVAGGKPLSVQVGGKKNSVILQKLTPDTPYSITVAAVYRTGESKDISGQGKTKALGGVRNLQVLNPTMTTLNVRWEPAEGKVKEYKVIYVPAAGGAESMEQVSGTTTSTVLRGLQSDTLYTVTLIPVYAEGDGQRMSENGKTRALGGVKNLRVTDPTMTSLNVKWDPADGAVRQYKIFFVPAAGGTEAMEQVPGAQTSIVLRNLQPDTPYTVSVVPVYPATEGRRQSENGRTLPLGGVQNLLLINPTFTTLTATWDAADGNVQGYKVLYVPTNGGTELMEQVSESTTTLVLSKLLPDTMYTVTVLPVYAEGDGPQLSEKGKTKPLGSVRNLQVTDPTISTLNVRWEPAEGNVREYIVIYVPTGSENQEVDQVSGTTTSTVLKNLEPDTSYTVTLVPVYHEMEGKPLSENGRTRPLGGVRNLQVTDPTSSTLNVRWEHADGNPRNYKVFYIPQPGDSEKMELVSGGTTSTVLRNLNANTVYKVTLLPMYENDVEGKRQSENGKTKPLGNVKNLQVTDPTVNSLRVRWDPADGDVRQYNVIYVPVAGGASSMTQVSGMSTNTVLRNLQPDTEYRVTVVPVYPDAEGKKQSENGKTKPLGGVKNLQVTDPTTSSLKVRWEPAEGNVRQYRIFYVPARGGAEDMEQVSGGTTNTVLRNLLSDTVYTVTVVPVYPEGEGLRQSEKGKTLPRVPPRNIQVYNPTPNTLNVRWEPASGQVQQYRVTYAPLSGIRPLESVLVPGNINNAFLDQLIPDTPYSVNVMAVYADGEGTGIDGKGKTLPRAGPRNMRVFETTTSTISIGWDHAEGPVQQYKIAYAPLTGDPITEFTVVPGNRNNAILQNLLPDTPYNITVTAVYPEGPGGSLNGNGKTLGLLAPQSLRVSDEWYTRFRVSWDPAPAPVMGYKLVYQPTDKDESLEVFVGDVTSYTLHNLLPGTTYDVQVYAQYDSGVSKPLIGQGTTLYLNVTNLETYNVGYDRFCIKWTPHRAATSYRIKLNPLDPAAKGQQEITITAGQTQYCFDGLSPDSLYNATVFVQTPNLEGPGVSTKERTLVKPTPVPTKPPTPPPPPTIPPGWAVCKGAKADVVFLIDGSWSIGDDSFSKVVQFVFSVVGAFDVISPSGMQVSFVQYSDDAKTEFKLNTYNDKGTALSALKLIRYRGGNTKTGVALKHVYEKVFTLDSGMRRNVPKVVVAVTDGRSQDEVKKNAAKLQQAGYSVFVVGVADVDFVELQNIASKPSERHVFVVDDFDAFSTIQDNLVTFICETATSTCPLIYVNGFTSPGFRMLEAFNLTEKMYASTKGVSMEPGSFNSYTAYRLHKNAFLNQPSSYVHPDGLPPTYTIILMFRLLPDSPTEAFDIWQVSDKNYKPETGFTIDPSSQTVSFYNKDTTGEIQRATFKNDQVKRIFHGSFHKLHILVSPKSVKLNIDCQEVAEKEIKPAGNTSMDGFQVLGKMSKSIGSKGESATFQLQMFDIVCSLGWTSRDRCCDLPSMRDESKCPPLPNACTCTTESTGLQGPQGPVGAPGSKGPRGERGEPGQSGPMGLRGEMGLPGPMGPPGPQGPSGLSIPGEAGRPGPKGDPGDAGLPGQKGPPGPAGAIGPIGPAGIRGPPGKEGPVGPMGPQGPMGPPGAPGMPGPTGKPGKNGDTGVPGPTGVKGDKGDRGDIASQSMMRSIARQVCEQLVNGQMGRFNEVLNQIPSNYHSNSPGPSGPPGPPGPMGPRGEPGRIGRNGLPGSPGLPGQPGERGPAGEKGDRGSPGIGEKGQRGVPGPPGPPGESRTGPPGSTGPAGIRGPPGRNGVAGVRGPPGPPGYCDSSQCVGIPYNGQGYRGTSLMF</sequence>
<evidence type="ECO:0000313" key="26">
    <source>
        <dbReference type="EMBL" id="RXN32238.1"/>
    </source>
</evidence>
<feature type="domain" description="Fibronectin type-III" evidence="25">
    <location>
        <begin position="2679"/>
        <end position="2768"/>
    </location>
</feature>
<evidence type="ECO:0000256" key="15">
    <source>
        <dbReference type="ARBA" id="ARBA00023157"/>
    </source>
</evidence>
<keyword evidence="27" id="KW-1185">Reference proteome</keyword>
<dbReference type="GO" id="GO:0005614">
    <property type="term" value="C:interstitial matrix"/>
    <property type="evidence" value="ECO:0007669"/>
    <property type="project" value="UniProtKB-ARBA"/>
</dbReference>
<evidence type="ECO:0000256" key="14">
    <source>
        <dbReference type="ARBA" id="ARBA00023136"/>
    </source>
</evidence>
<feature type="domain" description="VWFA" evidence="24">
    <location>
        <begin position="3879"/>
        <end position="4052"/>
    </location>
</feature>
<dbReference type="InterPro" id="IPR036116">
    <property type="entry name" value="FN3_sf"/>
</dbReference>
<protein>
    <recommendedName>
        <fullName evidence="21">Collagen alpha-1(XII) chain</fullName>
    </recommendedName>
</protein>
<feature type="compositionally biased region" description="Polar residues" evidence="23">
    <location>
        <begin position="1089"/>
        <end position="1111"/>
    </location>
</feature>
<dbReference type="Gene3D" id="2.60.40.10">
    <property type="entry name" value="Immunoglobulins"/>
    <property type="match status" value="23"/>
</dbReference>
<keyword evidence="11 22" id="KW-0175">Coiled coil</keyword>
<dbReference type="Pfam" id="PF00041">
    <property type="entry name" value="fn3"/>
    <property type="match status" value="21"/>
</dbReference>
<dbReference type="PROSITE" id="PS50853">
    <property type="entry name" value="FN3"/>
    <property type="match status" value="22"/>
</dbReference>
<feature type="compositionally biased region" description="Pro residues" evidence="23">
    <location>
        <begin position="3851"/>
        <end position="3863"/>
    </location>
</feature>
<dbReference type="SUPFAM" id="SSF49899">
    <property type="entry name" value="Concanavalin A-like lectins/glucanases"/>
    <property type="match status" value="1"/>
</dbReference>
<feature type="compositionally biased region" description="Basic and acidic residues" evidence="23">
    <location>
        <begin position="30"/>
        <end position="56"/>
    </location>
</feature>
<feature type="domain" description="Fibronectin type-III" evidence="25">
    <location>
        <begin position="1976"/>
        <end position="2070"/>
    </location>
</feature>
<feature type="domain" description="Fibronectin type-III" evidence="25">
    <location>
        <begin position="2497"/>
        <end position="2588"/>
    </location>
</feature>
<organism evidence="26 27">
    <name type="scientific">Labeo rohita</name>
    <name type="common">Indian major carp</name>
    <name type="synonym">Cyprinus rohita</name>
    <dbReference type="NCBI Taxonomy" id="84645"/>
    <lineage>
        <taxon>Eukaryota</taxon>
        <taxon>Metazoa</taxon>
        <taxon>Chordata</taxon>
        <taxon>Craniata</taxon>
        <taxon>Vertebrata</taxon>
        <taxon>Euteleostomi</taxon>
        <taxon>Actinopterygii</taxon>
        <taxon>Neopterygii</taxon>
        <taxon>Teleostei</taxon>
        <taxon>Ostariophysi</taxon>
        <taxon>Cypriniformes</taxon>
        <taxon>Cyprinidae</taxon>
        <taxon>Labeoninae</taxon>
        <taxon>Labeonini</taxon>
        <taxon>Labeo</taxon>
    </lineage>
</organism>
<keyword evidence="7" id="KW-0677">Repeat</keyword>
<feature type="region of interest" description="Disordered" evidence="23">
    <location>
        <begin position="3206"/>
        <end position="3226"/>
    </location>
</feature>
<feature type="coiled-coil region" evidence="22">
    <location>
        <begin position="566"/>
        <end position="600"/>
    </location>
</feature>
<dbReference type="Pfam" id="PF00092">
    <property type="entry name" value="VWA"/>
    <property type="match status" value="4"/>
</dbReference>
<dbReference type="InterPro" id="IPR002035">
    <property type="entry name" value="VWF_A"/>
</dbReference>
<dbReference type="FunFam" id="2.60.40.10:FF:000554">
    <property type="entry name" value="collagen alpha-1(XII) chain isoform X1"/>
    <property type="match status" value="1"/>
</dbReference>
<reference evidence="26 27" key="1">
    <citation type="submission" date="2018-03" db="EMBL/GenBank/DDBJ databases">
        <title>Draft genome sequence of Rohu Carp (Labeo rohita).</title>
        <authorList>
            <person name="Das P."/>
            <person name="Kushwaha B."/>
            <person name="Joshi C.G."/>
            <person name="Kumar D."/>
            <person name="Nagpure N.S."/>
            <person name="Sahoo L."/>
            <person name="Das S.P."/>
            <person name="Bit A."/>
            <person name="Patnaik S."/>
            <person name="Meher P.K."/>
            <person name="Jayasankar P."/>
            <person name="Koringa P.G."/>
            <person name="Patel N.V."/>
            <person name="Hinsu A.T."/>
            <person name="Kumar R."/>
            <person name="Pandey M."/>
            <person name="Agarwal S."/>
            <person name="Srivastava S."/>
            <person name="Singh M."/>
            <person name="Iquebal M.A."/>
            <person name="Jaiswal S."/>
            <person name="Angadi U.B."/>
            <person name="Kumar N."/>
            <person name="Raza M."/>
            <person name="Shah T.M."/>
            <person name="Rai A."/>
            <person name="Jena J.K."/>
        </authorList>
    </citation>
    <scope>NUCLEOTIDE SEQUENCE [LARGE SCALE GENOMIC DNA]</scope>
    <source>
        <strain evidence="26">DASCIFA01</strain>
        <tissue evidence="26">Testis</tissue>
    </source>
</reference>
<feature type="domain" description="Fibronectin type-III" evidence="25">
    <location>
        <begin position="2407"/>
        <end position="2496"/>
    </location>
</feature>
<feature type="compositionally biased region" description="Basic and acidic residues" evidence="23">
    <location>
        <begin position="11"/>
        <end position="22"/>
    </location>
</feature>
<dbReference type="FunFam" id="3.40.50.410:FF:000003">
    <property type="entry name" value="Collagen type VI alpha 3 chain"/>
    <property type="match status" value="1"/>
</dbReference>
<evidence type="ECO:0000256" key="17">
    <source>
        <dbReference type="ARBA" id="ARBA00023278"/>
    </source>
</evidence>
<comment type="subunit">
    <text evidence="20">Trimer of identical chains each containing 190 kDa of non-triple-helical sequences.</text>
</comment>
<feature type="domain" description="Fibronectin type-III" evidence="25">
    <location>
        <begin position="3761"/>
        <end position="3851"/>
    </location>
</feature>
<keyword evidence="10" id="KW-0654">Proteoglycan</keyword>
<evidence type="ECO:0000256" key="9">
    <source>
        <dbReference type="ARBA" id="ARBA00022889"/>
    </source>
</evidence>
<feature type="domain" description="VWFA" evidence="24">
    <location>
        <begin position="2257"/>
        <end position="2390"/>
    </location>
</feature>
<feature type="region of interest" description="Disordered" evidence="23">
    <location>
        <begin position="4489"/>
        <end position="4599"/>
    </location>
</feature>
<comment type="similarity">
    <text evidence="3">Belongs to the cytochrome c oxidase VIIa family.</text>
</comment>
<keyword evidence="13" id="KW-0496">Mitochondrion</keyword>
<feature type="region of interest" description="Disordered" evidence="23">
    <location>
        <begin position="4303"/>
        <end position="4456"/>
    </location>
</feature>
<dbReference type="Pfam" id="PF09727">
    <property type="entry name" value="CortBP2"/>
    <property type="match status" value="1"/>
</dbReference>
<dbReference type="InterPro" id="IPR018159">
    <property type="entry name" value="Spectrin/alpha-actinin"/>
</dbReference>
<dbReference type="FunFam" id="2.60.40.10:FF:000018">
    <property type="entry name" value="collagen alpha-1(XII) chain isoform X1"/>
    <property type="match status" value="2"/>
</dbReference>
<accession>A0A498NK49</accession>
<feature type="domain" description="Fibronectin type-III" evidence="25">
    <location>
        <begin position="1885"/>
        <end position="1974"/>
    </location>
</feature>
<dbReference type="PANTHER" id="PTHR46708:SF2">
    <property type="entry name" value="FIBRONECTIN TYPE-III DOMAIN-CONTAINING PROTEIN"/>
    <property type="match status" value="1"/>
</dbReference>
<keyword evidence="15" id="KW-1015">Disulfide bond</keyword>
<feature type="compositionally biased region" description="Pro residues" evidence="23">
    <location>
        <begin position="4417"/>
        <end position="4427"/>
    </location>
</feature>
<keyword evidence="4" id="KW-0964">Secreted</keyword>
<feature type="domain" description="Fibronectin type-III" evidence="25">
    <location>
        <begin position="3039"/>
        <end position="3128"/>
    </location>
</feature>
<evidence type="ECO:0000256" key="21">
    <source>
        <dbReference type="ARBA" id="ARBA00067989"/>
    </source>
</evidence>
<feature type="compositionally biased region" description="Polar residues" evidence="23">
    <location>
        <begin position="892"/>
        <end position="915"/>
    </location>
</feature>
<feature type="domain" description="Fibronectin type-III" evidence="25">
    <location>
        <begin position="2949"/>
        <end position="3038"/>
    </location>
</feature>
<evidence type="ECO:0000256" key="1">
    <source>
        <dbReference type="ARBA" id="ARBA00004273"/>
    </source>
</evidence>
<dbReference type="GO" id="GO:0009888">
    <property type="term" value="P:tissue development"/>
    <property type="evidence" value="ECO:0007669"/>
    <property type="project" value="UniProtKB-ARBA"/>
</dbReference>
<feature type="domain" description="Fibronectin type-III" evidence="25">
    <location>
        <begin position="2157"/>
        <end position="2247"/>
    </location>
</feature>
<keyword evidence="12 26" id="KW-0176">Collagen</keyword>
<dbReference type="InterPro" id="IPR013783">
    <property type="entry name" value="Ig-like_fold"/>
</dbReference>
<dbReference type="InterPro" id="IPR050991">
    <property type="entry name" value="ECM_Regulatory_Proteins"/>
</dbReference>
<feature type="domain" description="Fibronectin type-III" evidence="25">
    <location>
        <begin position="3310"/>
        <end position="3398"/>
    </location>
</feature>
<evidence type="ECO:0000256" key="5">
    <source>
        <dbReference type="ARBA" id="ARBA00022530"/>
    </source>
</evidence>
<evidence type="ECO:0000256" key="8">
    <source>
        <dbReference type="ARBA" id="ARBA00022792"/>
    </source>
</evidence>
<feature type="domain" description="Fibronectin type-III" evidence="25">
    <location>
        <begin position="3129"/>
        <end position="3218"/>
    </location>
</feature>
<dbReference type="GO" id="GO:0005743">
    <property type="term" value="C:mitochondrial inner membrane"/>
    <property type="evidence" value="ECO:0007669"/>
    <property type="project" value="UniProtKB-SubCell"/>
</dbReference>
<feature type="domain" description="Fibronectin type-III" evidence="25">
    <location>
        <begin position="3672"/>
        <end position="3760"/>
    </location>
</feature>
<feature type="domain" description="VWFA" evidence="24">
    <location>
        <begin position="1186"/>
        <end position="1382"/>
    </location>
</feature>
<feature type="domain" description="Fibronectin type-III" evidence="25">
    <location>
        <begin position="3400"/>
        <end position="3489"/>
    </location>
</feature>
<dbReference type="InterPro" id="IPR003961">
    <property type="entry name" value="FN3_dom"/>
</dbReference>
<feature type="compositionally biased region" description="Basic and acidic residues" evidence="23">
    <location>
        <begin position="3385"/>
        <end position="3394"/>
    </location>
</feature>
<dbReference type="Pfam" id="PF01391">
    <property type="entry name" value="Collagen"/>
    <property type="match status" value="3"/>
</dbReference>
<evidence type="ECO:0000256" key="4">
    <source>
        <dbReference type="ARBA" id="ARBA00022525"/>
    </source>
</evidence>
<evidence type="ECO:0000256" key="12">
    <source>
        <dbReference type="ARBA" id="ARBA00023119"/>
    </source>
</evidence>
<dbReference type="InterPro" id="IPR013320">
    <property type="entry name" value="ConA-like_dom_sf"/>
</dbReference>
<evidence type="ECO:0000256" key="2">
    <source>
        <dbReference type="ARBA" id="ARBA00004498"/>
    </source>
</evidence>
<feature type="domain" description="Fibronectin type-III" evidence="25">
    <location>
        <begin position="3581"/>
        <end position="3671"/>
    </location>
</feature>
<feature type="region of interest" description="Disordered" evidence="23">
    <location>
        <begin position="1076"/>
        <end position="1111"/>
    </location>
</feature>
<keyword evidence="16" id="KW-0325">Glycoprotein</keyword>
<dbReference type="CDD" id="cd01482">
    <property type="entry name" value="vWA_collagen_alphaI-XII-like"/>
    <property type="match status" value="3"/>
</dbReference>
<dbReference type="CDD" id="cd00176">
    <property type="entry name" value="SPEC"/>
    <property type="match status" value="1"/>
</dbReference>
<dbReference type="Gene3D" id="2.60.120.200">
    <property type="match status" value="1"/>
</dbReference>
<feature type="coiled-coil region" evidence="22">
    <location>
        <begin position="262"/>
        <end position="446"/>
    </location>
</feature>
<feature type="coiled-coil region" evidence="22">
    <location>
        <begin position="630"/>
        <end position="783"/>
    </location>
</feature>
<dbReference type="STRING" id="84645.A0A498NK49"/>
<keyword evidence="8" id="KW-0999">Mitochondrion inner membrane</keyword>
<feature type="domain" description="Fibronectin type-III" evidence="25">
    <location>
        <begin position="1793"/>
        <end position="1884"/>
    </location>
</feature>
<evidence type="ECO:0000256" key="23">
    <source>
        <dbReference type="SAM" id="MobiDB-lite"/>
    </source>
</evidence>
<dbReference type="PROSITE" id="PS50234">
    <property type="entry name" value="VWFA"/>
    <property type="match status" value="4"/>
</dbReference>
<dbReference type="GO" id="GO:0045277">
    <property type="term" value="C:respiratory chain complex IV"/>
    <property type="evidence" value="ECO:0007669"/>
    <property type="project" value="InterPro"/>
</dbReference>
<feature type="region of interest" description="Disordered" evidence="23">
    <location>
        <begin position="3840"/>
        <end position="3863"/>
    </location>
</feature>
<evidence type="ECO:0000256" key="7">
    <source>
        <dbReference type="ARBA" id="ARBA00022737"/>
    </source>
</evidence>
<dbReference type="SMART" id="SM00210">
    <property type="entry name" value="TSPN"/>
    <property type="match status" value="1"/>
</dbReference>
<keyword evidence="9" id="KW-0130">Cell adhesion</keyword>
<dbReference type="InterPro" id="IPR036465">
    <property type="entry name" value="vWFA_dom_sf"/>
</dbReference>
<keyword evidence="17" id="KW-0379">Hydroxylation</keyword>
<dbReference type="InterPro" id="IPR008160">
    <property type="entry name" value="Collagen"/>
</dbReference>
<dbReference type="FunFam" id="2.60.40.10:FF:000234">
    <property type="entry name" value="Collagen, type XII, alpha 1"/>
    <property type="match status" value="6"/>
</dbReference>
<feature type="compositionally biased region" description="Low complexity" evidence="23">
    <location>
        <begin position="4567"/>
        <end position="4595"/>
    </location>
</feature>
<evidence type="ECO:0000256" key="11">
    <source>
        <dbReference type="ARBA" id="ARBA00023054"/>
    </source>
</evidence>
<comment type="subcellular location">
    <subcellularLocation>
        <location evidence="1">Mitochondrion inner membrane</location>
    </subcellularLocation>
    <subcellularLocation>
        <location evidence="2">Secreted</location>
        <location evidence="2">Extracellular space</location>
        <location evidence="2">Extracellular matrix</location>
    </subcellularLocation>
</comment>
<feature type="compositionally biased region" description="Pro residues" evidence="23">
    <location>
        <begin position="4500"/>
        <end position="4510"/>
    </location>
</feature>
<feature type="domain" description="Fibronectin type-III" evidence="25">
    <location>
        <begin position="2589"/>
        <end position="2678"/>
    </location>
</feature>
<dbReference type="SMART" id="SM00327">
    <property type="entry name" value="VWA"/>
    <property type="match status" value="4"/>
</dbReference>
<evidence type="ECO:0000256" key="6">
    <source>
        <dbReference type="ARBA" id="ARBA00022729"/>
    </source>
</evidence>
<keyword evidence="28" id="KW-1267">Proteomics identification</keyword>
<keyword evidence="6" id="KW-0732">Signal</keyword>
<feature type="coiled-coil region" evidence="22">
    <location>
        <begin position="478"/>
        <end position="540"/>
    </location>
</feature>
<feature type="coiled-coil region" evidence="22">
    <location>
        <begin position="205"/>
        <end position="232"/>
    </location>
</feature>
<dbReference type="FunFam" id="2.60.40.10:FF:000489">
    <property type="entry name" value="collagen alpha-1(XII) chain isoform X1"/>
    <property type="match status" value="1"/>
</dbReference>
<dbReference type="GO" id="GO:0007155">
    <property type="term" value="P:cell adhesion"/>
    <property type="evidence" value="ECO:0007669"/>
    <property type="project" value="UniProtKB-KW"/>
</dbReference>
<feature type="domain" description="Fibronectin type-III" evidence="25">
    <location>
        <begin position="2769"/>
        <end position="2859"/>
    </location>
</feature>
<evidence type="ECO:0000259" key="24">
    <source>
        <dbReference type="PROSITE" id="PS50234"/>
    </source>
</evidence>
<evidence type="ECO:0000256" key="13">
    <source>
        <dbReference type="ARBA" id="ARBA00023128"/>
    </source>
</evidence>
<comment type="function">
    <text evidence="19">Type XII collagen interacts with type I collagen-containing fibrils, the COL1 domain could be associated with the surface of the fibrils, and the COL2 and NC3 domains may be localized in the perifibrillar matrix.</text>
</comment>
<evidence type="ECO:0000256" key="20">
    <source>
        <dbReference type="ARBA" id="ARBA00064391"/>
    </source>
</evidence>
<dbReference type="Gene3D" id="4.10.91.10">
    <property type="entry name" value="Cytochrome c oxidase, subunit VIIa"/>
    <property type="match status" value="1"/>
</dbReference>
<feature type="domain" description="Fibronectin type-III" evidence="25">
    <location>
        <begin position="3490"/>
        <end position="3580"/>
    </location>
</feature>
<gene>
    <name evidence="26" type="ORF">ROHU_016329</name>
</gene>
<dbReference type="FunFam" id="2.60.120.200:FF:000008">
    <property type="entry name" value="Collagen type XII alpha 1 chain"/>
    <property type="match status" value="1"/>
</dbReference>
<keyword evidence="14" id="KW-0472">Membrane</keyword>
<dbReference type="CDD" id="cd00063">
    <property type="entry name" value="FN3"/>
    <property type="match status" value="21"/>
</dbReference>
<feature type="region of interest" description="Disordered" evidence="23">
    <location>
        <begin position="1"/>
        <end position="72"/>
    </location>
</feature>
<evidence type="ECO:0000313" key="27">
    <source>
        <dbReference type="Proteomes" id="UP000290572"/>
    </source>
</evidence>
<comment type="similarity">
    <text evidence="18">Belongs to the fibril-associated collagens with interrupted helices (FACIT) family.</text>
</comment>
<proteinExistence type="evidence at protein level"/>
<dbReference type="InterPro" id="IPR048287">
    <property type="entry name" value="TSPN-like_N"/>
</dbReference>
<comment type="caution">
    <text evidence="26">The sequence shown here is derived from an EMBL/GenBank/DDBJ whole genome shotgun (WGS) entry which is preliminary data.</text>
</comment>
<dbReference type="GO" id="GO:0005581">
    <property type="term" value="C:collagen trimer"/>
    <property type="evidence" value="ECO:0007669"/>
    <property type="project" value="UniProtKB-KW"/>
</dbReference>
<evidence type="ECO:0000256" key="19">
    <source>
        <dbReference type="ARBA" id="ARBA00053577"/>
    </source>
</evidence>
<feature type="domain" description="VWFA" evidence="24">
    <location>
        <begin position="1506"/>
        <end position="1682"/>
    </location>
</feature>
<feature type="region of interest" description="Disordered" evidence="23">
    <location>
        <begin position="892"/>
        <end position="932"/>
    </location>
</feature>
<feature type="region of interest" description="Disordered" evidence="23">
    <location>
        <begin position="2147"/>
        <end position="2168"/>
    </location>
</feature>
<evidence type="ECO:0000256" key="22">
    <source>
        <dbReference type="SAM" id="Coils"/>
    </source>
</evidence>
<feature type="domain" description="Fibronectin type-III" evidence="25">
    <location>
        <begin position="2860"/>
        <end position="2948"/>
    </location>
</feature>
<dbReference type="FunFam" id="3.40.50.410:FF:000001">
    <property type="entry name" value="Collagen, type XII, alpha 1"/>
    <property type="match status" value="2"/>
</dbReference>
<feature type="compositionally biased region" description="Low complexity" evidence="23">
    <location>
        <begin position="4334"/>
        <end position="4344"/>
    </location>
</feature>
<evidence type="ECO:0000259" key="25">
    <source>
        <dbReference type="PROSITE" id="PS50853"/>
    </source>
</evidence>
<feature type="domain" description="Fibronectin type-III" evidence="25">
    <location>
        <begin position="1402"/>
        <end position="1491"/>
    </location>
</feature>
<dbReference type="SMART" id="SM00060">
    <property type="entry name" value="FN3"/>
    <property type="match status" value="23"/>
</dbReference>
<evidence type="ECO:0000256" key="10">
    <source>
        <dbReference type="ARBA" id="ARBA00022974"/>
    </source>
</evidence>
<evidence type="ECO:0000256" key="16">
    <source>
        <dbReference type="ARBA" id="ARBA00023180"/>
    </source>
</evidence>